<dbReference type="AlphaFoldDB" id="A0AAC9MXY6"/>
<proteinExistence type="predicted"/>
<dbReference type="EMBL" id="CP014859">
    <property type="protein sequence ID" value="AOS63838.1"/>
    <property type="molecule type" value="Genomic_DNA"/>
</dbReference>
<keyword evidence="2" id="KW-1185">Reference proteome</keyword>
<dbReference type="KEGG" id="ahm:TL08_15145"/>
<accession>A0AAC9MXY6</accession>
<dbReference type="RefSeq" id="WP_157421096.1">
    <property type="nucleotide sequence ID" value="NZ_CP014859.1"/>
</dbReference>
<protein>
    <submittedName>
        <fullName evidence="1">Uncharacterized protein</fullName>
    </submittedName>
</protein>
<organism evidence="1 2">
    <name type="scientific">Actinoalloteichus hymeniacidonis</name>
    <dbReference type="NCBI Taxonomy" id="340345"/>
    <lineage>
        <taxon>Bacteria</taxon>
        <taxon>Bacillati</taxon>
        <taxon>Actinomycetota</taxon>
        <taxon>Actinomycetes</taxon>
        <taxon>Pseudonocardiales</taxon>
        <taxon>Pseudonocardiaceae</taxon>
        <taxon>Actinoalloteichus</taxon>
    </lineage>
</organism>
<reference evidence="2" key="1">
    <citation type="submission" date="2016-03" db="EMBL/GenBank/DDBJ databases">
        <title>Complete genome sequence of the type strain Actinoalloteichus hymeniacidonis DSM 45092.</title>
        <authorList>
            <person name="Schaffert L."/>
            <person name="Albersmeier A."/>
            <person name="Winkler A."/>
            <person name="Kalinowski J."/>
            <person name="Zotchev S."/>
            <person name="Ruckert C."/>
        </authorList>
    </citation>
    <scope>NUCLEOTIDE SEQUENCE [LARGE SCALE GENOMIC DNA]</scope>
    <source>
        <strain evidence="2">HPA177(T) (DSM 45092(T))</strain>
    </source>
</reference>
<evidence type="ECO:0000313" key="2">
    <source>
        <dbReference type="Proteomes" id="UP000095210"/>
    </source>
</evidence>
<evidence type="ECO:0000313" key="1">
    <source>
        <dbReference type="EMBL" id="AOS63838.1"/>
    </source>
</evidence>
<dbReference type="Proteomes" id="UP000095210">
    <property type="component" value="Chromosome"/>
</dbReference>
<gene>
    <name evidence="1" type="ORF">TL08_15145</name>
</gene>
<sequence length="54" mass="6051">MQQTHDDVFRTVRDIFGHVVKADLADLFAEQARVSALGIHGPMATRRPEFATRA</sequence>
<name>A0AAC9MXY6_9PSEU</name>